<evidence type="ECO:0000259" key="7">
    <source>
        <dbReference type="Pfam" id="PF00425"/>
    </source>
</evidence>
<evidence type="ECO:0000256" key="5">
    <source>
        <dbReference type="ARBA" id="ARBA00041564"/>
    </source>
</evidence>
<dbReference type="InterPro" id="IPR004561">
    <property type="entry name" value="IsoChor_synthase"/>
</dbReference>
<organism evidence="8 9">
    <name type="scientific">Aquimixticola soesokkakensis</name>
    <dbReference type="NCBI Taxonomy" id="1519096"/>
    <lineage>
        <taxon>Bacteria</taxon>
        <taxon>Pseudomonadati</taxon>
        <taxon>Pseudomonadota</taxon>
        <taxon>Alphaproteobacteria</taxon>
        <taxon>Rhodobacterales</taxon>
        <taxon>Paracoccaceae</taxon>
        <taxon>Aquimixticola</taxon>
    </lineage>
</organism>
<keyword evidence="4 8" id="KW-0413">Isomerase</keyword>
<dbReference type="InterPro" id="IPR015890">
    <property type="entry name" value="Chorismate_C"/>
</dbReference>
<evidence type="ECO:0000313" key="9">
    <source>
        <dbReference type="Proteomes" id="UP000193862"/>
    </source>
</evidence>
<evidence type="ECO:0000256" key="2">
    <source>
        <dbReference type="ARBA" id="ARBA00005297"/>
    </source>
</evidence>
<evidence type="ECO:0000256" key="6">
    <source>
        <dbReference type="SAM" id="MobiDB-lite"/>
    </source>
</evidence>
<dbReference type="SUPFAM" id="SSF56322">
    <property type="entry name" value="ADC synthase"/>
    <property type="match status" value="1"/>
</dbReference>
<dbReference type="PANTHER" id="PTHR42839:SF2">
    <property type="entry name" value="ISOCHORISMATE SYNTHASE ENTC"/>
    <property type="match status" value="1"/>
</dbReference>
<reference evidence="8 9" key="1">
    <citation type="submission" date="2017-03" db="EMBL/GenBank/DDBJ databases">
        <authorList>
            <person name="Afonso C.L."/>
            <person name="Miller P.J."/>
            <person name="Scott M.A."/>
            <person name="Spackman E."/>
            <person name="Goraichik I."/>
            <person name="Dimitrov K.M."/>
            <person name="Suarez D.L."/>
            <person name="Swayne D.E."/>
        </authorList>
    </citation>
    <scope>NUCLEOTIDE SEQUENCE [LARGE SCALE GENOMIC DNA]</scope>
    <source>
        <strain evidence="8 9">CECT 8620</strain>
    </source>
</reference>
<comment type="catalytic activity">
    <reaction evidence="1">
        <text>chorismate = isochorismate</text>
        <dbReference type="Rhea" id="RHEA:18985"/>
        <dbReference type="ChEBI" id="CHEBI:29748"/>
        <dbReference type="ChEBI" id="CHEBI:29780"/>
        <dbReference type="EC" id="5.4.4.2"/>
    </reaction>
</comment>
<dbReference type="AlphaFoldDB" id="A0A1Y5T939"/>
<name>A0A1Y5T939_9RHOB</name>
<evidence type="ECO:0000313" key="8">
    <source>
        <dbReference type="EMBL" id="SLN56618.1"/>
    </source>
</evidence>
<dbReference type="InterPro" id="IPR005801">
    <property type="entry name" value="ADC_synthase"/>
</dbReference>
<dbReference type="Pfam" id="PF00425">
    <property type="entry name" value="Chorismate_bind"/>
    <property type="match status" value="1"/>
</dbReference>
<feature type="region of interest" description="Disordered" evidence="6">
    <location>
        <begin position="1"/>
        <end position="37"/>
    </location>
</feature>
<evidence type="ECO:0000256" key="3">
    <source>
        <dbReference type="ARBA" id="ARBA00012824"/>
    </source>
</evidence>
<dbReference type="GO" id="GO:0008909">
    <property type="term" value="F:isochorismate synthase activity"/>
    <property type="evidence" value="ECO:0007669"/>
    <property type="project" value="UniProtKB-EC"/>
</dbReference>
<sequence length="404" mass="42659">MQVLNIDIEGAQTASSAGRSAPKTHPKTHPETHPAPEAGLSGCAFLLGQDFGEITKTYTATLAQFATCDLTQAIPDDGHETAPQAGRLFGVFPFDRTDQGHLYRLSPKATPAQVAADEAVSHSLTRLPETQGFGASVDAVAQKINAGDGGLKKVVLARSLVYDTDAPIDPVQVALRLSADRHVTSYCVPLPGESAAPRWLVGATPELLLSKQGAAIRSHPLAGSARRQSDASADAAVGQALLTSEKDNIEHRVVVEYIHDVLTPYCRSLKVPDQPQLDRTATMWHLGTAISGVLKEADTPVLALLRDLHPTPAVAGFPLAAALAQIDAQEPFARDFYAGTLGWLDGDNNGAWHVTLRCAVIAQHSAQLFAGAGIVGASKAADEIAETRAKFGAMRLALGICERL</sequence>
<dbReference type="GO" id="GO:0009697">
    <property type="term" value="P:salicylic acid biosynthetic process"/>
    <property type="evidence" value="ECO:0007669"/>
    <property type="project" value="TreeGrafter"/>
</dbReference>
<dbReference type="EMBL" id="FWFS01000009">
    <property type="protein sequence ID" value="SLN56618.1"/>
    <property type="molecule type" value="Genomic_DNA"/>
</dbReference>
<comment type="similarity">
    <text evidence="2">Belongs to the isochorismate synthase family.</text>
</comment>
<feature type="domain" description="Chorismate-utilising enzyme C-terminal" evidence="7">
    <location>
        <begin position="131"/>
        <end position="390"/>
    </location>
</feature>
<protein>
    <recommendedName>
        <fullName evidence="3">isochorismate synthase</fullName>
        <ecNumber evidence="3">5.4.4.2</ecNumber>
    </recommendedName>
    <alternativeName>
        <fullName evidence="5">Isochorismate mutase</fullName>
    </alternativeName>
</protein>
<dbReference type="Gene3D" id="3.60.120.10">
    <property type="entry name" value="Anthranilate synthase"/>
    <property type="match status" value="1"/>
</dbReference>
<proteinExistence type="inferred from homology"/>
<keyword evidence="9" id="KW-1185">Reference proteome</keyword>
<gene>
    <name evidence="8" type="primary">dhbC</name>
    <name evidence="8" type="ORF">AQS8620_02498</name>
</gene>
<accession>A0A1Y5T939</accession>
<dbReference type="EC" id="5.4.4.2" evidence="3"/>
<dbReference type="NCBIfam" id="TIGR00543">
    <property type="entry name" value="isochor_syn"/>
    <property type="match status" value="1"/>
</dbReference>
<evidence type="ECO:0000256" key="4">
    <source>
        <dbReference type="ARBA" id="ARBA00023235"/>
    </source>
</evidence>
<dbReference type="PANTHER" id="PTHR42839">
    <property type="entry name" value="ISOCHORISMATE SYNTHASE ENTC"/>
    <property type="match status" value="1"/>
</dbReference>
<evidence type="ECO:0000256" key="1">
    <source>
        <dbReference type="ARBA" id="ARBA00000799"/>
    </source>
</evidence>
<dbReference type="Proteomes" id="UP000193862">
    <property type="component" value="Unassembled WGS sequence"/>
</dbReference>